<dbReference type="GO" id="GO:0005525">
    <property type="term" value="F:GTP binding"/>
    <property type="evidence" value="ECO:0007669"/>
    <property type="project" value="InterPro"/>
</dbReference>
<protein>
    <recommendedName>
        <fullName evidence="1">TGS domain-containing protein</fullName>
    </recommendedName>
</protein>
<dbReference type="GO" id="GO:0003924">
    <property type="term" value="F:GTPase activity"/>
    <property type="evidence" value="ECO:0007669"/>
    <property type="project" value="InterPro"/>
</dbReference>
<evidence type="ECO:0000313" key="3">
    <source>
        <dbReference type="Proteomes" id="UP000281553"/>
    </source>
</evidence>
<reference evidence="2 3" key="1">
    <citation type="submission" date="2018-11" db="EMBL/GenBank/DDBJ databases">
        <authorList>
            <consortium name="Pathogen Informatics"/>
        </authorList>
    </citation>
    <scope>NUCLEOTIDE SEQUENCE [LARGE SCALE GENOMIC DNA]</scope>
</reference>
<organism evidence="2 3">
    <name type="scientific">Dibothriocephalus latus</name>
    <name type="common">Fish tapeworm</name>
    <name type="synonym">Diphyllobothrium latum</name>
    <dbReference type="NCBI Taxonomy" id="60516"/>
    <lineage>
        <taxon>Eukaryota</taxon>
        <taxon>Metazoa</taxon>
        <taxon>Spiralia</taxon>
        <taxon>Lophotrochozoa</taxon>
        <taxon>Platyhelminthes</taxon>
        <taxon>Cestoda</taxon>
        <taxon>Eucestoda</taxon>
        <taxon>Diphyllobothriidea</taxon>
        <taxon>Diphyllobothriidae</taxon>
        <taxon>Dibothriocephalus</taxon>
    </lineage>
</organism>
<dbReference type="InterPro" id="IPR012675">
    <property type="entry name" value="Beta-grasp_dom_sf"/>
</dbReference>
<gene>
    <name evidence="2" type="ORF">DILT_LOCUS6719</name>
</gene>
<name>A0A3P7LLU0_DIBLA</name>
<evidence type="ECO:0000313" key="2">
    <source>
        <dbReference type="EMBL" id="VDN10888.1"/>
    </source>
</evidence>
<dbReference type="OrthoDB" id="1708588at2759"/>
<dbReference type="AlphaFoldDB" id="A0A3P7LLU0"/>
<dbReference type="PROSITE" id="PS51880">
    <property type="entry name" value="TGS"/>
    <property type="match status" value="1"/>
</dbReference>
<dbReference type="SUPFAM" id="SSF81271">
    <property type="entry name" value="TGS-like"/>
    <property type="match status" value="1"/>
</dbReference>
<dbReference type="EMBL" id="UYRU01050222">
    <property type="protein sequence ID" value="VDN10888.1"/>
    <property type="molecule type" value="Genomic_DNA"/>
</dbReference>
<sequence>MNLNLDYLLKVIWEYLNLIQIYTKKQGRKPDLTEGIILRSGASVEHVCHCIHRTLASNFKYALVWTATEPEKAFLVSHVFAGDALLLMS</sequence>
<dbReference type="InterPro" id="IPR045001">
    <property type="entry name" value="DRG"/>
</dbReference>
<proteinExistence type="predicted"/>
<evidence type="ECO:0000259" key="1">
    <source>
        <dbReference type="PROSITE" id="PS51880"/>
    </source>
</evidence>
<dbReference type="Pfam" id="PF02824">
    <property type="entry name" value="TGS"/>
    <property type="match status" value="1"/>
</dbReference>
<dbReference type="InterPro" id="IPR012676">
    <property type="entry name" value="TGS-like"/>
</dbReference>
<dbReference type="InterPro" id="IPR004095">
    <property type="entry name" value="TGS"/>
</dbReference>
<dbReference type="Gene3D" id="3.10.20.30">
    <property type="match status" value="1"/>
</dbReference>
<keyword evidence="3" id="KW-1185">Reference proteome</keyword>
<feature type="domain" description="TGS" evidence="1">
    <location>
        <begin position="17"/>
        <end position="89"/>
    </location>
</feature>
<accession>A0A3P7LLU0</accession>
<dbReference type="Proteomes" id="UP000281553">
    <property type="component" value="Unassembled WGS sequence"/>
</dbReference>
<dbReference type="PANTHER" id="PTHR43127">
    <property type="entry name" value="DEVELOPMENTALLY-REGULATED GTP-BINDING PROTEIN 2"/>
    <property type="match status" value="1"/>
</dbReference>